<reference evidence="1 2" key="1">
    <citation type="journal article" date="2014" name="Genome Biol. Evol.">
        <title>The secreted proteins of Achlya hypogyna and Thraustotheca clavata identify the ancestral oomycete secretome and reveal gene acquisitions by horizontal gene transfer.</title>
        <authorList>
            <person name="Misner I."/>
            <person name="Blouin N."/>
            <person name="Leonard G."/>
            <person name="Richards T.A."/>
            <person name="Lane C.E."/>
        </authorList>
    </citation>
    <scope>NUCLEOTIDE SEQUENCE [LARGE SCALE GENOMIC DNA]</scope>
    <source>
        <strain evidence="1 2">ATCC 48635</strain>
    </source>
</reference>
<dbReference type="OrthoDB" id="9987145at2759"/>
<dbReference type="AlphaFoldDB" id="A0A1V9Z4T9"/>
<organism evidence="1 2">
    <name type="scientific">Achlya hypogyna</name>
    <name type="common">Oomycete</name>
    <name type="synonym">Protoachlya hypogyna</name>
    <dbReference type="NCBI Taxonomy" id="1202772"/>
    <lineage>
        <taxon>Eukaryota</taxon>
        <taxon>Sar</taxon>
        <taxon>Stramenopiles</taxon>
        <taxon>Oomycota</taxon>
        <taxon>Saprolegniomycetes</taxon>
        <taxon>Saprolegniales</taxon>
        <taxon>Achlyaceae</taxon>
        <taxon>Achlya</taxon>
    </lineage>
</organism>
<proteinExistence type="predicted"/>
<dbReference type="Proteomes" id="UP000243579">
    <property type="component" value="Unassembled WGS sequence"/>
</dbReference>
<dbReference type="InterPro" id="IPR029058">
    <property type="entry name" value="AB_hydrolase_fold"/>
</dbReference>
<dbReference type="PANTHER" id="PTHR13617:SF14">
    <property type="entry name" value="PROTEIN ABHD18"/>
    <property type="match status" value="1"/>
</dbReference>
<dbReference type="SUPFAM" id="SSF53474">
    <property type="entry name" value="alpha/beta-Hydrolases"/>
    <property type="match status" value="1"/>
</dbReference>
<gene>
    <name evidence="1" type="ORF">ACHHYP_03022</name>
</gene>
<dbReference type="InterPro" id="IPR019149">
    <property type="entry name" value="ABHD18"/>
</dbReference>
<dbReference type="Pfam" id="PF09752">
    <property type="entry name" value="ABHD18"/>
    <property type="match status" value="1"/>
</dbReference>
<evidence type="ECO:0000313" key="2">
    <source>
        <dbReference type="Proteomes" id="UP000243579"/>
    </source>
</evidence>
<protein>
    <recommendedName>
        <fullName evidence="3">AB hydrolase-1 domain-containing protein</fullName>
    </recommendedName>
</protein>
<dbReference type="EMBL" id="JNBR01000433">
    <property type="protein sequence ID" value="OQR92999.1"/>
    <property type="molecule type" value="Genomic_DNA"/>
</dbReference>
<name>A0A1V9Z4T9_ACHHY</name>
<sequence>MWHPWQLLQSLRRPARVLDKVTTTHHKVLDHVTATLTHNPLLFPQGFFADGWGDLHVPTLLERRLATDDKFTVAPIHDLQWTTVPRLPLRRANAPVVLQGSFRTTLREHEDLLPPVCHTAHCELVLPADMMPHDAAAPIQGQGRALVLILPGTGEHGCTHRRKNVAEPLARAGVATLVLEGPFYGKRKPEKQRGSKLRRVSDLPILGIATIEEAKSLLHHCKQHYNFDHLVVAGGGSMGGLHAAMTAALFPGDVGVASWVAPPSAIPAFTRGLLALSCNWQSLAQQRELAMIDQLLAGHVAHYADLPPTDEVAHVKQRLSAFLALTNIENFPTPRRDDAVVFSQASEDQYIGANEAQWQLVRARWPRAQFRRVTAGHVSGILFETEAFVATILDIIQTLRR</sequence>
<evidence type="ECO:0000313" key="1">
    <source>
        <dbReference type="EMBL" id="OQR92999.1"/>
    </source>
</evidence>
<accession>A0A1V9Z4T9</accession>
<dbReference type="Gene3D" id="3.40.50.1820">
    <property type="entry name" value="alpha/beta hydrolase"/>
    <property type="match status" value="1"/>
</dbReference>
<evidence type="ECO:0008006" key="3">
    <source>
        <dbReference type="Google" id="ProtNLM"/>
    </source>
</evidence>
<dbReference type="PANTHER" id="PTHR13617">
    <property type="entry name" value="PROTEIN ABHD18"/>
    <property type="match status" value="1"/>
</dbReference>
<keyword evidence="2" id="KW-1185">Reference proteome</keyword>
<comment type="caution">
    <text evidence="1">The sequence shown here is derived from an EMBL/GenBank/DDBJ whole genome shotgun (WGS) entry which is preliminary data.</text>
</comment>